<name>H8WYD8_CANO9</name>
<evidence type="ECO:0000256" key="1">
    <source>
        <dbReference type="SAM" id="MobiDB-lite"/>
    </source>
</evidence>
<protein>
    <submittedName>
        <fullName evidence="2">Uncharacterized protein</fullName>
    </submittedName>
</protein>
<dbReference type="RefSeq" id="XP_003866692.1">
    <property type="nucleotide sequence ID" value="XM_003866644.1"/>
</dbReference>
<dbReference type="EMBL" id="HE681719">
    <property type="protein sequence ID" value="CCG21253.1"/>
    <property type="molecule type" value="Genomic_DNA"/>
</dbReference>
<evidence type="ECO:0000313" key="2">
    <source>
        <dbReference type="EMBL" id="CCG21253.1"/>
    </source>
</evidence>
<dbReference type="HOGENOM" id="CLU_141134_0_0_1"/>
<dbReference type="Proteomes" id="UP000005018">
    <property type="component" value="Chromosome 1"/>
</dbReference>
<organism evidence="2 3">
    <name type="scientific">Candida orthopsilosis (strain 90-125)</name>
    <name type="common">Yeast</name>
    <dbReference type="NCBI Taxonomy" id="1136231"/>
    <lineage>
        <taxon>Eukaryota</taxon>
        <taxon>Fungi</taxon>
        <taxon>Dikarya</taxon>
        <taxon>Ascomycota</taxon>
        <taxon>Saccharomycotina</taxon>
        <taxon>Pichiomycetes</taxon>
        <taxon>Debaryomycetaceae</taxon>
        <taxon>Candida/Lodderomyces clade</taxon>
        <taxon>Candida</taxon>
    </lineage>
</organism>
<gene>
    <name evidence="2" type="ORF">CORT_0A08690</name>
</gene>
<dbReference type="KEGG" id="cot:CORT_0A08690"/>
<keyword evidence="3" id="KW-1185">Reference proteome</keyword>
<dbReference type="AlphaFoldDB" id="H8WYD8"/>
<sequence>MVSSNSNQPNPPSDQTPATPHTNILQQAKQTQQQDLKQSATYIKQLHTITNHLILSNSNSDPLTTKSNLLDKITTIHQLNNNIDHQLNDEISSSYYNMMKVKQKVTKISQGCRKRFDAMNEVVNLDDIDTEIGGISGDSDDRRNVGRSEFERRSSVARLGLQKRCELIDQDLRILEHTLKLKNERD</sequence>
<dbReference type="GeneID" id="14537931"/>
<proteinExistence type="predicted"/>
<reference evidence="2 3" key="1">
    <citation type="journal article" date="2012" name="PLoS ONE">
        <title>Sequence and analysis of the genome of the pathogenic yeast Candida orthopsilosis.</title>
        <authorList>
            <person name="Riccombeni A."/>
            <person name="Vidanes G."/>
            <person name="Proux-Wera E."/>
            <person name="Wolfe K.H."/>
            <person name="Butler G."/>
        </authorList>
    </citation>
    <scope>NUCLEOTIDE SEQUENCE [LARGE SCALE GENOMIC DNA]</scope>
    <source>
        <strain evidence="2 3">Co 90-125</strain>
    </source>
</reference>
<dbReference type="OrthoDB" id="4081497at2759"/>
<accession>H8WYD8</accession>
<evidence type="ECO:0000313" key="3">
    <source>
        <dbReference type="Proteomes" id="UP000005018"/>
    </source>
</evidence>
<feature type="region of interest" description="Disordered" evidence="1">
    <location>
        <begin position="1"/>
        <end position="20"/>
    </location>
</feature>